<proteinExistence type="predicted"/>
<dbReference type="EMBL" id="QENY01000005">
    <property type="protein sequence ID" value="PVX56893.1"/>
    <property type="molecule type" value="Genomic_DNA"/>
</dbReference>
<comment type="caution">
    <text evidence="1">The sequence shown here is derived from an EMBL/GenBank/DDBJ whole genome shotgun (WGS) entry which is preliminary data.</text>
</comment>
<dbReference type="RefSeq" id="WP_116616058.1">
    <property type="nucleotide sequence ID" value="NZ_CALDWB010000024.1"/>
</dbReference>
<evidence type="ECO:0000313" key="2">
    <source>
        <dbReference type="Proteomes" id="UP000245870"/>
    </source>
</evidence>
<keyword evidence="2" id="KW-1185">Reference proteome</keyword>
<dbReference type="Pfam" id="PF02620">
    <property type="entry name" value="YceD"/>
    <property type="match status" value="1"/>
</dbReference>
<reference evidence="1 2" key="1">
    <citation type="submission" date="2018-05" db="EMBL/GenBank/DDBJ databases">
        <title>Genomic Encyclopedia of Type Strains, Phase IV (KMG-IV): sequencing the most valuable type-strain genomes for metagenomic binning, comparative biology and taxonomic classification.</title>
        <authorList>
            <person name="Goeker M."/>
        </authorList>
    </citation>
    <scope>NUCLEOTIDE SEQUENCE [LARGE SCALE GENOMIC DNA]</scope>
    <source>
        <strain evidence="1 2">DSM 100333</strain>
    </source>
</reference>
<dbReference type="OrthoDB" id="1524821at2"/>
<organism evidence="1 2">
    <name type="scientific">Hallella colorans</name>
    <dbReference type="NCBI Taxonomy" id="1703337"/>
    <lineage>
        <taxon>Bacteria</taxon>
        <taxon>Pseudomonadati</taxon>
        <taxon>Bacteroidota</taxon>
        <taxon>Bacteroidia</taxon>
        <taxon>Bacteroidales</taxon>
        <taxon>Prevotellaceae</taxon>
        <taxon>Hallella</taxon>
    </lineage>
</organism>
<accession>A0A2U0UGY8</accession>
<gene>
    <name evidence="1" type="ORF">C7379_10512</name>
</gene>
<name>A0A2U0UGY8_9BACT</name>
<dbReference type="AlphaFoldDB" id="A0A2U0UGY8"/>
<dbReference type="InterPro" id="IPR003772">
    <property type="entry name" value="YceD"/>
</dbReference>
<protein>
    <submittedName>
        <fullName evidence="1">Uncharacterized protein DUF177 involved in 23S rRNA accumulation</fullName>
    </submittedName>
</protein>
<evidence type="ECO:0000313" key="1">
    <source>
        <dbReference type="EMBL" id="PVX56893.1"/>
    </source>
</evidence>
<sequence length="175" mass="19629">MSYLEQFKIDLKRLAEGDNVLEYDLDDTYFEAIGAPVVQRGKLRCTLDIHCVGSLFDINFHTKGSVVIPCDICLDDMEQVVDTRDHLTAKLGEGSSDDDNLVFIAENEGILDVAWYIYEFIELSIPLRHVHAPGKCNPAMMKVLEEHSAARSGVGDGDKAVDSRWEALRKIKITE</sequence>
<dbReference type="Proteomes" id="UP000245870">
    <property type="component" value="Unassembled WGS sequence"/>
</dbReference>